<dbReference type="Gene3D" id="2.90.10.10">
    <property type="entry name" value="Bulb-type lectin domain"/>
    <property type="match status" value="1"/>
</dbReference>
<keyword evidence="1" id="KW-0732">Signal</keyword>
<accession>A0AAW2WSJ5</accession>
<evidence type="ECO:0000313" key="5">
    <source>
        <dbReference type="EMBL" id="KAL0443462.1"/>
    </source>
</evidence>
<dbReference type="InterPro" id="IPR000858">
    <property type="entry name" value="S_locus_glycoprot_dom"/>
</dbReference>
<dbReference type="SMART" id="SM00108">
    <property type="entry name" value="B_lectin"/>
    <property type="match status" value="1"/>
</dbReference>
<dbReference type="InterPro" id="IPR001480">
    <property type="entry name" value="Bulb-type_lectin_dom"/>
</dbReference>
<comment type="caution">
    <text evidence="5">The sequence shown here is derived from an EMBL/GenBank/DDBJ whole genome shotgun (WGS) entry which is preliminary data.</text>
</comment>
<dbReference type="InterPro" id="IPR036426">
    <property type="entry name" value="Bulb-type_lectin_dom_sf"/>
</dbReference>
<sequence length="339" mass="37765">MVIRLFPLPEVLNWDFSVQATPRIGTWEYGIKVTLRTPIWVANREIPLTNTSSAALKFIQTGDLVLQDENDATIWSSNVTRAAQNPVAQLLDSGNLVIREANDDQSGNYLWQSFDYPTNTILQGMDFGWNLVTGIERYISSWKSNDDPARGDFTFGLDIRGYPQQVIKRGDSVLHRLGPWNGMRLSGTPTVRPNPAFTEGLYMNSSVIYYREDALDRSVVSRFFLSPSGAGQRLTWVERSQEWVVDYNIPTDICDSYGLCGAHGSCSTGTSPACSCLDRFVPKDEQAWVGSYWSGGCLRRTPLNCRDDVFLGYSGIKCLILSLLGSTKASLLKNAKQSA</sequence>
<proteinExistence type="predicted"/>
<dbReference type="GO" id="GO:0016301">
    <property type="term" value="F:kinase activity"/>
    <property type="evidence" value="ECO:0007669"/>
    <property type="project" value="UniProtKB-KW"/>
</dbReference>
<organism evidence="5">
    <name type="scientific">Sesamum latifolium</name>
    <dbReference type="NCBI Taxonomy" id="2727402"/>
    <lineage>
        <taxon>Eukaryota</taxon>
        <taxon>Viridiplantae</taxon>
        <taxon>Streptophyta</taxon>
        <taxon>Embryophyta</taxon>
        <taxon>Tracheophyta</taxon>
        <taxon>Spermatophyta</taxon>
        <taxon>Magnoliopsida</taxon>
        <taxon>eudicotyledons</taxon>
        <taxon>Gunneridae</taxon>
        <taxon>Pentapetalae</taxon>
        <taxon>asterids</taxon>
        <taxon>lamiids</taxon>
        <taxon>Lamiales</taxon>
        <taxon>Pedaliaceae</taxon>
        <taxon>Sesamum</taxon>
    </lineage>
</organism>
<keyword evidence="5" id="KW-0808">Transferase</keyword>
<dbReference type="EMBL" id="JACGWN010000007">
    <property type="protein sequence ID" value="KAL0443462.1"/>
    <property type="molecule type" value="Genomic_DNA"/>
</dbReference>
<dbReference type="PROSITE" id="PS50927">
    <property type="entry name" value="BULB_LECTIN"/>
    <property type="match status" value="1"/>
</dbReference>
<evidence type="ECO:0000256" key="2">
    <source>
        <dbReference type="ARBA" id="ARBA00023157"/>
    </source>
</evidence>
<dbReference type="Pfam" id="PF01453">
    <property type="entry name" value="B_lectin"/>
    <property type="match status" value="1"/>
</dbReference>
<evidence type="ECO:0000256" key="3">
    <source>
        <dbReference type="ARBA" id="ARBA00023180"/>
    </source>
</evidence>
<dbReference type="CDD" id="cd00028">
    <property type="entry name" value="B_lectin"/>
    <property type="match status" value="1"/>
</dbReference>
<keyword evidence="5" id="KW-0418">Kinase</keyword>
<reference evidence="5" key="1">
    <citation type="submission" date="2020-06" db="EMBL/GenBank/DDBJ databases">
        <authorList>
            <person name="Li T."/>
            <person name="Hu X."/>
            <person name="Zhang T."/>
            <person name="Song X."/>
            <person name="Zhang H."/>
            <person name="Dai N."/>
            <person name="Sheng W."/>
            <person name="Hou X."/>
            <person name="Wei L."/>
        </authorList>
    </citation>
    <scope>NUCLEOTIDE SEQUENCE</scope>
    <source>
        <strain evidence="5">KEN1</strain>
        <tissue evidence="5">Leaf</tissue>
    </source>
</reference>
<dbReference type="PANTHER" id="PTHR32444">
    <property type="entry name" value="BULB-TYPE LECTIN DOMAIN-CONTAINING PROTEIN"/>
    <property type="match status" value="1"/>
</dbReference>
<keyword evidence="2" id="KW-1015">Disulfide bond</keyword>
<name>A0AAW2WSJ5_9LAMI</name>
<feature type="domain" description="Bulb-type lectin" evidence="4">
    <location>
        <begin position="1"/>
        <end position="111"/>
    </location>
</feature>
<evidence type="ECO:0000256" key="1">
    <source>
        <dbReference type="ARBA" id="ARBA00022729"/>
    </source>
</evidence>
<gene>
    <name evidence="5" type="ORF">Slati_2068900</name>
</gene>
<protein>
    <submittedName>
        <fullName evidence="5">G-type lectin S-receptor-like serine/threonine-protein kinase</fullName>
    </submittedName>
</protein>
<evidence type="ECO:0000259" key="4">
    <source>
        <dbReference type="PROSITE" id="PS50927"/>
    </source>
</evidence>
<keyword evidence="3" id="KW-0325">Glycoprotein</keyword>
<reference evidence="5" key="2">
    <citation type="journal article" date="2024" name="Plant">
        <title>Genomic evolution and insights into agronomic trait innovations of Sesamum species.</title>
        <authorList>
            <person name="Miao H."/>
            <person name="Wang L."/>
            <person name="Qu L."/>
            <person name="Liu H."/>
            <person name="Sun Y."/>
            <person name="Le M."/>
            <person name="Wang Q."/>
            <person name="Wei S."/>
            <person name="Zheng Y."/>
            <person name="Lin W."/>
            <person name="Duan Y."/>
            <person name="Cao H."/>
            <person name="Xiong S."/>
            <person name="Wang X."/>
            <person name="Wei L."/>
            <person name="Li C."/>
            <person name="Ma Q."/>
            <person name="Ju M."/>
            <person name="Zhao R."/>
            <person name="Li G."/>
            <person name="Mu C."/>
            <person name="Tian Q."/>
            <person name="Mei H."/>
            <person name="Zhang T."/>
            <person name="Gao T."/>
            <person name="Zhang H."/>
        </authorList>
    </citation>
    <scope>NUCLEOTIDE SEQUENCE</scope>
    <source>
        <strain evidence="5">KEN1</strain>
    </source>
</reference>
<dbReference type="GO" id="GO:0048544">
    <property type="term" value="P:recognition of pollen"/>
    <property type="evidence" value="ECO:0007669"/>
    <property type="project" value="InterPro"/>
</dbReference>
<dbReference type="Pfam" id="PF00954">
    <property type="entry name" value="S_locus_glycop"/>
    <property type="match status" value="1"/>
</dbReference>
<dbReference type="PANTHER" id="PTHR32444:SF205">
    <property type="match status" value="1"/>
</dbReference>
<dbReference type="SUPFAM" id="SSF51110">
    <property type="entry name" value="alpha-D-mannose-specific plant lectins"/>
    <property type="match status" value="1"/>
</dbReference>
<dbReference type="AlphaFoldDB" id="A0AAW2WSJ5"/>